<dbReference type="PANTHER" id="PTHR33434:SF4">
    <property type="entry name" value="PHOSPHATASE PROTEIN"/>
    <property type="match status" value="1"/>
</dbReference>
<dbReference type="InterPro" id="IPR004007">
    <property type="entry name" value="DhaL_dom"/>
</dbReference>
<dbReference type="RefSeq" id="WP_168447080.1">
    <property type="nucleotide sequence ID" value="NZ_JAAXOW010000002.1"/>
</dbReference>
<comment type="caution">
    <text evidence="2">The sequence shown here is derived from an EMBL/GenBank/DDBJ whole genome shotgun (WGS) entry which is preliminary data.</text>
</comment>
<dbReference type="PROSITE" id="PS51480">
    <property type="entry name" value="DHAL"/>
    <property type="match status" value="1"/>
</dbReference>
<dbReference type="SMART" id="SM01121">
    <property type="entry name" value="Dak1_2"/>
    <property type="match status" value="1"/>
</dbReference>
<dbReference type="AlphaFoldDB" id="A0A9X5FBD7"/>
<dbReference type="InterPro" id="IPR050270">
    <property type="entry name" value="DegV_domain_contain"/>
</dbReference>
<dbReference type="Pfam" id="PF21645">
    <property type="entry name" value="FakA-like_M"/>
    <property type="match status" value="1"/>
</dbReference>
<gene>
    <name evidence="2" type="ORF">HF995_06790</name>
</gene>
<dbReference type="InterPro" id="IPR033470">
    <property type="entry name" value="FakA-like_C"/>
</dbReference>
<feature type="domain" description="DhaL" evidence="1">
    <location>
        <begin position="10"/>
        <end position="204"/>
    </location>
</feature>
<dbReference type="GO" id="GO:0004371">
    <property type="term" value="F:glycerone kinase activity"/>
    <property type="evidence" value="ECO:0007669"/>
    <property type="project" value="InterPro"/>
</dbReference>
<dbReference type="PANTHER" id="PTHR33434">
    <property type="entry name" value="DEGV DOMAIN-CONTAINING PROTEIN DR_1986-RELATED"/>
    <property type="match status" value="1"/>
</dbReference>
<dbReference type="Proteomes" id="UP000774283">
    <property type="component" value="Unassembled WGS sequence"/>
</dbReference>
<reference evidence="2 3" key="1">
    <citation type="submission" date="2020-04" db="EMBL/GenBank/DDBJ databases">
        <title>MicrobeNet Type strains.</title>
        <authorList>
            <person name="Nicholson A.C."/>
        </authorList>
    </citation>
    <scope>NUCLEOTIDE SEQUENCE [LARGE SCALE GENOMIC DNA]</scope>
    <source>
        <strain evidence="2 3">ATCC BAA-789</strain>
    </source>
</reference>
<dbReference type="InterPro" id="IPR036117">
    <property type="entry name" value="DhaL_dom_sf"/>
</dbReference>
<organism evidence="2 3">
    <name type="scientific">Sanguibacter hominis ATCC BAA-789</name>
    <dbReference type="NCBI Taxonomy" id="1312740"/>
    <lineage>
        <taxon>Bacteria</taxon>
        <taxon>Bacillati</taxon>
        <taxon>Actinomycetota</taxon>
        <taxon>Actinomycetes</taxon>
        <taxon>Micrococcales</taxon>
        <taxon>Sanguibacteraceae</taxon>
        <taxon>Sanguibacter</taxon>
    </lineage>
</organism>
<sequence length="523" mass="52666">MTQDVAFDAGAVRAWAMLASEALAGARDRIDAANVFPVADSDTGTNLWLTISAGAAAIDLAEQDAAGALEDFAQGALLAARGNSGIIASELLRGMAVSLLAEGSSSAAGARVARALRAGADAAHAAVARPAPGTMLTAAAGAATAAEHVATGAPDDVVRVAEGALAGARAAVLGSPEQLEVLARHGVLDAGAYGLTLVFGALCAAVTRTDLAEDSPGESVGLPPRLVISGGRDPEPSAPPVHGHGRCDDPDGEFEVMYVVEAAPECGSDVARGLRAGLEEIGESVVVVGGNGLWQVHVHTDDPAAALAAAGVAALRQVRIRSLVARPAEAEGALRSGVVAGVRSPALLAETARSGAVILARTDRSWAPDELRRVLEDAASDRVVAILRQDSTSTLRRTLHRLPGLAVDTIVVPDDLHVVAALAAREEALGRGADDDEALVAMRGAVGSLTWGRADAADADVLVDDLVARAPEREVGLAMLLVGAHVPTATVTAASDRLASGLGAEVVTLPSGHADAVVRAGTL</sequence>
<proteinExistence type="predicted"/>
<dbReference type="SMART" id="SM01120">
    <property type="entry name" value="Dak2"/>
    <property type="match status" value="1"/>
</dbReference>
<accession>A0A9X5FBD7</accession>
<dbReference type="GO" id="GO:0006071">
    <property type="term" value="P:glycerol metabolic process"/>
    <property type="evidence" value="ECO:0007669"/>
    <property type="project" value="InterPro"/>
</dbReference>
<protein>
    <submittedName>
        <fullName evidence="2">DAK2 domain-containing protein</fullName>
    </submittedName>
</protein>
<keyword evidence="3" id="KW-1185">Reference proteome</keyword>
<evidence type="ECO:0000313" key="2">
    <source>
        <dbReference type="EMBL" id="NKX92983.1"/>
    </source>
</evidence>
<dbReference type="SUPFAM" id="SSF101473">
    <property type="entry name" value="DhaL-like"/>
    <property type="match status" value="1"/>
</dbReference>
<dbReference type="InterPro" id="IPR048394">
    <property type="entry name" value="FakA-like_M"/>
</dbReference>
<dbReference type="Gene3D" id="1.25.40.340">
    <property type="match status" value="1"/>
</dbReference>
<name>A0A9X5FBD7_9MICO</name>
<dbReference type="EMBL" id="JAAXOW010000002">
    <property type="protein sequence ID" value="NKX92983.1"/>
    <property type="molecule type" value="Genomic_DNA"/>
</dbReference>
<evidence type="ECO:0000313" key="3">
    <source>
        <dbReference type="Proteomes" id="UP000774283"/>
    </source>
</evidence>
<evidence type="ECO:0000259" key="1">
    <source>
        <dbReference type="PROSITE" id="PS51480"/>
    </source>
</evidence>
<dbReference type="Pfam" id="PF02734">
    <property type="entry name" value="Dak2"/>
    <property type="match status" value="1"/>
</dbReference>